<evidence type="ECO:0000313" key="2">
    <source>
        <dbReference type="EMBL" id="GEM84121.1"/>
    </source>
</evidence>
<dbReference type="OrthoDB" id="27329at2"/>
<evidence type="ECO:0000259" key="1">
    <source>
        <dbReference type="Pfam" id="PF13808"/>
    </source>
</evidence>
<sequence length="220" mass="23982">MDETPRIPSPIPYLMQVPDLRAHNTTYDWRMLFMLVLMALGSGRTNILAIAQWIEDQRDWLLALGFGRRKTGTALPAQATIYRFLWALEQQAVALEKALQLWARDVLRALGQHQEGGLLEVSLDGKHLKGSARGGTGDKAIVLVSAYLSRLGLSLLQSKAAGDEAGAGRCLMMEVGADLAEAKIPWVLTGDAAYTEAHTAKVVLQKGGTTSSISRTIRRS</sequence>
<dbReference type="RefSeq" id="WP_119341698.1">
    <property type="nucleotide sequence ID" value="NZ_BJXL01000078.1"/>
</dbReference>
<proteinExistence type="predicted"/>
<reference evidence="2 3" key="1">
    <citation type="submission" date="2019-07" db="EMBL/GenBank/DDBJ databases">
        <title>Whole genome shotgun sequence of Meiothermus hypogaeus NBRC 106114.</title>
        <authorList>
            <person name="Hosoyama A."/>
            <person name="Uohara A."/>
            <person name="Ohji S."/>
            <person name="Ichikawa N."/>
        </authorList>
    </citation>
    <scope>NUCLEOTIDE SEQUENCE [LARGE SCALE GENOMIC DNA]</scope>
    <source>
        <strain evidence="2 3">NBRC 106114</strain>
    </source>
</reference>
<accession>A0A511R3C5</accession>
<comment type="caution">
    <text evidence="2">The sequence shown here is derived from an EMBL/GenBank/DDBJ whole genome shotgun (WGS) entry which is preliminary data.</text>
</comment>
<dbReference type="InterPro" id="IPR032806">
    <property type="entry name" value="YbfD_N"/>
</dbReference>
<feature type="domain" description="H repeat-associated protein N-terminal" evidence="1">
    <location>
        <begin position="13"/>
        <end position="102"/>
    </location>
</feature>
<dbReference type="EMBL" id="BJXL01000078">
    <property type="protein sequence ID" value="GEM84121.1"/>
    <property type="molecule type" value="Genomic_DNA"/>
</dbReference>
<dbReference type="Pfam" id="PF13808">
    <property type="entry name" value="DDE_Tnp_1_assoc"/>
    <property type="match status" value="1"/>
</dbReference>
<dbReference type="AlphaFoldDB" id="A0A511R3C5"/>
<name>A0A511R3C5_9DEIN</name>
<protein>
    <recommendedName>
        <fullName evidence="1">H repeat-associated protein N-terminal domain-containing protein</fullName>
    </recommendedName>
</protein>
<evidence type="ECO:0000313" key="3">
    <source>
        <dbReference type="Proteomes" id="UP000321197"/>
    </source>
</evidence>
<organism evidence="2 3">
    <name type="scientific">Meiothermus hypogaeus NBRC 106114</name>
    <dbReference type="NCBI Taxonomy" id="1227553"/>
    <lineage>
        <taxon>Bacteria</taxon>
        <taxon>Thermotogati</taxon>
        <taxon>Deinococcota</taxon>
        <taxon>Deinococci</taxon>
        <taxon>Thermales</taxon>
        <taxon>Thermaceae</taxon>
        <taxon>Meiothermus</taxon>
    </lineage>
</organism>
<gene>
    <name evidence="2" type="ORF">MHY01S_22870</name>
</gene>
<dbReference type="Proteomes" id="UP000321197">
    <property type="component" value="Unassembled WGS sequence"/>
</dbReference>